<evidence type="ECO:0000256" key="45">
    <source>
        <dbReference type="ARBA" id="ARBA00048849"/>
    </source>
</evidence>
<evidence type="ECO:0000256" key="37">
    <source>
        <dbReference type="ARBA" id="ARBA00047406"/>
    </source>
</evidence>
<keyword evidence="26" id="KW-1208">Phospholipid metabolism</keyword>
<organism evidence="58 59">
    <name type="scientific">Ovis aries</name>
    <name type="common">Sheep</name>
    <dbReference type="NCBI Taxonomy" id="9940"/>
    <lineage>
        <taxon>Eukaryota</taxon>
        <taxon>Metazoa</taxon>
        <taxon>Chordata</taxon>
        <taxon>Craniata</taxon>
        <taxon>Vertebrata</taxon>
        <taxon>Euteleostomi</taxon>
        <taxon>Mammalia</taxon>
        <taxon>Eutheria</taxon>
        <taxon>Laurasiatheria</taxon>
        <taxon>Artiodactyla</taxon>
        <taxon>Ruminantia</taxon>
        <taxon>Pecora</taxon>
        <taxon>Bovidae</taxon>
        <taxon>Caprinae</taxon>
        <taxon>Ovis</taxon>
    </lineage>
</organism>
<comment type="catalytic activity">
    <reaction evidence="36">
        <text>2-[(15R)-hydroxy-(5Z,8Z,11Z,13E)-eicosatetraenoyl]-sn-glycero-3-phosphocholine + H2O = (15R)-hydroxy-(5Z,8Z,11Z,13E)-eicosatetraenoate + sn-glycerol 3-phosphocholine + H(+)</text>
        <dbReference type="Rhea" id="RHEA:53696"/>
        <dbReference type="ChEBI" id="CHEBI:15377"/>
        <dbReference type="ChEBI" id="CHEBI:15378"/>
        <dbReference type="ChEBI" id="CHEBI:16870"/>
        <dbReference type="ChEBI" id="CHEBI:78837"/>
        <dbReference type="ChEBI" id="CHEBI:137583"/>
    </reaction>
    <physiologicalReaction direction="left-to-right" evidence="36">
        <dbReference type="Rhea" id="RHEA:53697"/>
    </physiologicalReaction>
</comment>
<evidence type="ECO:0000256" key="12">
    <source>
        <dbReference type="ARBA" id="ARBA00022668"/>
    </source>
</evidence>
<gene>
    <name evidence="58" type="ORF">JEQ12_018128</name>
</gene>
<keyword evidence="20" id="KW-0408">Iron</keyword>
<evidence type="ECO:0000256" key="7">
    <source>
        <dbReference type="ARBA" id="ARBA00004716"/>
    </source>
</evidence>
<dbReference type="Gene3D" id="2.60.120.10">
    <property type="entry name" value="Jelly Rolls"/>
    <property type="match status" value="1"/>
</dbReference>
<dbReference type="Pfam" id="PF01735">
    <property type="entry name" value="PLA2_B"/>
    <property type="match status" value="1"/>
</dbReference>
<comment type="catalytic activity">
    <reaction evidence="46">
        <text>1-O-hexadecyl-2-(5Z,8Z,11Z,14Z)-eicosatetraenoyl-sn-glycero-3-phosphocholine + H2O = 1-O-hexadecyl-sn-glycero-3-phosphocholine + (5Z,8Z,11Z,14Z)-eicosatetraenoate + H(+)</text>
        <dbReference type="Rhea" id="RHEA:41067"/>
        <dbReference type="ChEBI" id="CHEBI:15377"/>
        <dbReference type="ChEBI" id="CHEBI:15378"/>
        <dbReference type="ChEBI" id="CHEBI:32395"/>
        <dbReference type="ChEBI" id="CHEBI:55430"/>
        <dbReference type="ChEBI" id="CHEBI:64496"/>
    </reaction>
    <physiologicalReaction direction="left-to-right" evidence="46">
        <dbReference type="Rhea" id="RHEA:41068"/>
    </physiologicalReaction>
</comment>
<evidence type="ECO:0000259" key="57">
    <source>
        <dbReference type="PROSITE" id="PS51210"/>
    </source>
</evidence>
<dbReference type="GO" id="GO:0005829">
    <property type="term" value="C:cytosol"/>
    <property type="evidence" value="ECO:0007669"/>
    <property type="project" value="UniProtKB-SubCell"/>
</dbReference>
<feature type="domain" description="PLA2c" evidence="57">
    <location>
        <begin position="437"/>
        <end position="975"/>
    </location>
</feature>
<dbReference type="InterPro" id="IPR002642">
    <property type="entry name" value="LysoPLipase_cat_dom"/>
</dbReference>
<comment type="catalytic activity">
    <reaction evidence="27">
        <text>1-hexadecanoyl-2-(9Z,12Z-octadecadienoyl)-sn-glycero-3-phosphocholine + H2O = (9Z,12Z)-octadecadienoate + 1-hexadecanoyl-sn-glycero-3-phosphocholine + H(+)</text>
        <dbReference type="Rhea" id="RHEA:40811"/>
        <dbReference type="ChEBI" id="CHEBI:15377"/>
        <dbReference type="ChEBI" id="CHEBI:15378"/>
        <dbReference type="ChEBI" id="CHEBI:30245"/>
        <dbReference type="ChEBI" id="CHEBI:72998"/>
        <dbReference type="ChEBI" id="CHEBI:73002"/>
    </reaction>
    <physiologicalReaction direction="left-to-right" evidence="27">
        <dbReference type="Rhea" id="RHEA:40812"/>
    </physiologicalReaction>
</comment>
<dbReference type="SUPFAM" id="SSF52151">
    <property type="entry name" value="FabD/lysophospholipase-like"/>
    <property type="match status" value="1"/>
</dbReference>
<dbReference type="GO" id="GO:0019370">
    <property type="term" value="P:leukotriene biosynthetic process"/>
    <property type="evidence" value="ECO:0007669"/>
    <property type="project" value="UniProtKB-KW"/>
</dbReference>
<comment type="domain">
    <text evidence="54">The N-terminal C2 domain associates with lipid membranes upon calcium binding.</text>
</comment>
<keyword evidence="24" id="KW-0275">Fatty acid biosynthesis</keyword>
<evidence type="ECO:0000256" key="26">
    <source>
        <dbReference type="ARBA" id="ARBA00023264"/>
    </source>
</evidence>
<evidence type="ECO:0000256" key="23">
    <source>
        <dbReference type="ARBA" id="ARBA00023157"/>
    </source>
</evidence>
<comment type="catalytic activity">
    <reaction evidence="32">
        <text>1-octadecanoyl-2-(9Z,12Z,15Z-octadecatrienoyl)-sn-glycero-3-phosphocholine + glycerol = 1-(9Z,12Z,15Z-octadecatrienoyl)-glycerol + 1-octadecanoyl-sn-glycero-3-phosphocholine</text>
        <dbReference type="Rhea" id="RHEA:41087"/>
        <dbReference type="ChEBI" id="CHEBI:17754"/>
        <dbReference type="ChEBI" id="CHEBI:73858"/>
        <dbReference type="ChEBI" id="CHEBI:75610"/>
        <dbReference type="ChEBI" id="CHEBI:78022"/>
    </reaction>
    <physiologicalReaction direction="left-to-right" evidence="32">
        <dbReference type="Rhea" id="RHEA:41088"/>
    </physiologicalReaction>
</comment>
<keyword evidence="23" id="KW-1015">Disulfide bond</keyword>
<protein>
    <recommendedName>
        <fullName evidence="54">Phospholipase A2</fullName>
        <ecNumber evidence="54">3.1.1.4</ecNumber>
    </recommendedName>
</protein>
<feature type="domain" description="C2" evidence="55">
    <location>
        <begin position="301"/>
        <end position="420"/>
    </location>
</feature>
<dbReference type="SMART" id="SM00239">
    <property type="entry name" value="C2"/>
    <property type="match status" value="1"/>
</dbReference>
<evidence type="ECO:0000256" key="10">
    <source>
        <dbReference type="ARBA" id="ARBA00022516"/>
    </source>
</evidence>
<dbReference type="GO" id="GO:0005544">
    <property type="term" value="F:calcium-dependent phospholipid binding"/>
    <property type="evidence" value="ECO:0007669"/>
    <property type="project" value="TreeGrafter"/>
</dbReference>
<dbReference type="GO" id="GO:0001516">
    <property type="term" value="P:prostaglandin biosynthetic process"/>
    <property type="evidence" value="ECO:0007669"/>
    <property type="project" value="UniProtKB-KW"/>
</dbReference>
<dbReference type="InterPro" id="IPR000008">
    <property type="entry name" value="C2_dom"/>
</dbReference>
<dbReference type="PROSITE" id="PS51210">
    <property type="entry name" value="PLA2C"/>
    <property type="match status" value="1"/>
</dbReference>
<keyword evidence="18 53" id="KW-0442">Lipid degradation</keyword>
<evidence type="ECO:0000256" key="19">
    <source>
        <dbReference type="ARBA" id="ARBA00023002"/>
    </source>
</evidence>
<evidence type="ECO:0000256" key="51">
    <source>
        <dbReference type="ARBA" id="ARBA00054742"/>
    </source>
</evidence>
<comment type="cofactor">
    <cofactor evidence="2">
        <name>Fe(2+)</name>
        <dbReference type="ChEBI" id="CHEBI:29033"/>
    </cofactor>
</comment>
<feature type="domain" description="JmjC" evidence="56">
    <location>
        <begin position="128"/>
        <end position="307"/>
    </location>
</feature>
<dbReference type="EC" id="3.1.1.4" evidence="54"/>
<comment type="cofactor">
    <cofactor evidence="1">
        <name>Ca(2+)</name>
        <dbReference type="ChEBI" id="CHEBI:29108"/>
    </cofactor>
</comment>
<dbReference type="SUPFAM" id="SSF51197">
    <property type="entry name" value="Clavaminate synthase-like"/>
    <property type="match status" value="1"/>
</dbReference>
<comment type="catalytic activity">
    <reaction evidence="30">
        <text>1-octadecanoyl-2-(5Z,8Z,11Z,14Z-eicosatetraenoyl)-sn-glycero-3-phosphocholine + glycerol = 1-(5Z,8Z,11Z,14Z-eicosatetraenoyl)-glycerol + 1-octadecanoyl-sn-glycero-3-phosphocholine</text>
        <dbReference type="Rhea" id="RHEA:41099"/>
        <dbReference type="ChEBI" id="CHEBI:17754"/>
        <dbReference type="ChEBI" id="CHEBI:73858"/>
        <dbReference type="ChEBI" id="CHEBI:74965"/>
        <dbReference type="ChEBI" id="CHEBI:75612"/>
    </reaction>
    <physiologicalReaction direction="left-to-right" evidence="30">
        <dbReference type="Rhea" id="RHEA:41100"/>
    </physiologicalReaction>
</comment>
<dbReference type="GO" id="GO:0016020">
    <property type="term" value="C:membrane"/>
    <property type="evidence" value="ECO:0007669"/>
    <property type="project" value="UniProtKB-SubCell"/>
</dbReference>
<comment type="catalytic activity">
    <reaction evidence="49">
        <text>1-(5Z,8Z,11Z,14Z-eicosatetraenoyl)-2-O-hexadecyl-sn-glycero-3-phosphocholine + H2O = 2-O-hexadecyl-sn-glycero-3-phosphocholine + (5Z,8Z,11Z,14Z)-eicosatetraenoate + H(+)</text>
        <dbReference type="Rhea" id="RHEA:41271"/>
        <dbReference type="ChEBI" id="CHEBI:15377"/>
        <dbReference type="ChEBI" id="CHEBI:15378"/>
        <dbReference type="ChEBI" id="CHEBI:32395"/>
        <dbReference type="ChEBI" id="CHEBI:77695"/>
        <dbReference type="ChEBI" id="CHEBI:77696"/>
    </reaction>
    <physiologicalReaction direction="left-to-right" evidence="49">
        <dbReference type="Rhea" id="RHEA:41272"/>
    </physiologicalReaction>
</comment>
<keyword evidence="17 54" id="KW-0106">Calcium</keyword>
<dbReference type="GO" id="GO:0106155">
    <property type="term" value="F:peptidyl-lysine 3-dioxygenase activity"/>
    <property type="evidence" value="ECO:0007669"/>
    <property type="project" value="UniProtKB-ARBA"/>
</dbReference>
<evidence type="ECO:0000256" key="14">
    <source>
        <dbReference type="ARBA" id="ARBA00022751"/>
    </source>
</evidence>
<comment type="subunit">
    <text evidence="35">Interacts with KAT5.</text>
</comment>
<dbReference type="SMART" id="SM00022">
    <property type="entry name" value="PLAc"/>
    <property type="match status" value="1"/>
</dbReference>
<proteinExistence type="predicted"/>
<evidence type="ECO:0000313" key="58">
    <source>
        <dbReference type="EMBL" id="KAG5206555.1"/>
    </source>
</evidence>
<dbReference type="Pfam" id="PF00168">
    <property type="entry name" value="C2"/>
    <property type="match status" value="1"/>
</dbReference>
<dbReference type="InterPro" id="IPR003347">
    <property type="entry name" value="JmjC_dom"/>
</dbReference>
<comment type="catalytic activity">
    <reaction evidence="42">
        <text>1-octadecanoyl-2-(5Z,8Z,11Z,14Z-eicosatetraenoyl)-sn-glycero-3-phosphate + H2O = 1-octadecanoyl-sn-glycero-3-phosphate + (5Z,8Z,11Z,14Z)-eicosatetraenoate + H(+)</text>
        <dbReference type="Rhea" id="RHEA:40451"/>
        <dbReference type="ChEBI" id="CHEBI:15377"/>
        <dbReference type="ChEBI" id="CHEBI:15378"/>
        <dbReference type="ChEBI" id="CHEBI:32395"/>
        <dbReference type="ChEBI" id="CHEBI:74565"/>
        <dbReference type="ChEBI" id="CHEBI:77091"/>
    </reaction>
    <physiologicalReaction direction="left-to-right" evidence="42">
        <dbReference type="Rhea" id="RHEA:40452"/>
    </physiologicalReaction>
</comment>
<keyword evidence="16 53" id="KW-0378">Hydrolase</keyword>
<dbReference type="GO" id="GO:0046475">
    <property type="term" value="P:glycerophospholipid catabolic process"/>
    <property type="evidence" value="ECO:0007669"/>
    <property type="project" value="TreeGrafter"/>
</dbReference>
<comment type="catalytic activity">
    <reaction evidence="40">
        <text>2-(prostaglandin E2)-sn-glycero-3-phosphoethanolamine + H2O = sn-glycero-3-phosphoethanolamine + prostaglandin E2 + H(+)</text>
        <dbReference type="Rhea" id="RHEA:53704"/>
        <dbReference type="ChEBI" id="CHEBI:15377"/>
        <dbReference type="ChEBI" id="CHEBI:15378"/>
        <dbReference type="ChEBI" id="CHEBI:137581"/>
        <dbReference type="ChEBI" id="CHEBI:143890"/>
        <dbReference type="ChEBI" id="CHEBI:606564"/>
    </reaction>
    <physiologicalReaction direction="left-to-right" evidence="40">
        <dbReference type="Rhea" id="RHEA:53705"/>
    </physiologicalReaction>
</comment>
<evidence type="ECO:0000256" key="33">
    <source>
        <dbReference type="ARBA" id="ARBA00037916"/>
    </source>
</evidence>
<comment type="catalytic activity">
    <reaction evidence="28">
        <text>a 1,2-diacyl-sn-glycero-3-phosphocholine + H2O = a 1-acyl-sn-glycero-3-phosphocholine + a fatty acid + H(+)</text>
        <dbReference type="Rhea" id="RHEA:15801"/>
        <dbReference type="ChEBI" id="CHEBI:15377"/>
        <dbReference type="ChEBI" id="CHEBI:15378"/>
        <dbReference type="ChEBI" id="CHEBI:28868"/>
        <dbReference type="ChEBI" id="CHEBI:57643"/>
        <dbReference type="ChEBI" id="CHEBI:58168"/>
        <dbReference type="EC" id="3.1.1.4"/>
    </reaction>
    <physiologicalReaction direction="left-to-right" evidence="28">
        <dbReference type="Rhea" id="RHEA:15802"/>
    </physiologicalReaction>
</comment>
<evidence type="ECO:0000256" key="35">
    <source>
        <dbReference type="ARBA" id="ARBA00038814"/>
    </source>
</evidence>
<dbReference type="Gene3D" id="2.60.40.150">
    <property type="entry name" value="C2 domain"/>
    <property type="match status" value="1"/>
</dbReference>
<keyword evidence="24" id="KW-0276">Fatty acid metabolism</keyword>
<evidence type="ECO:0000256" key="31">
    <source>
        <dbReference type="ARBA" id="ARBA00036797"/>
    </source>
</evidence>
<evidence type="ECO:0000256" key="39">
    <source>
        <dbReference type="ARBA" id="ARBA00048087"/>
    </source>
</evidence>
<comment type="catalytic activity">
    <reaction evidence="50">
        <text>2-(prostaglandin E2)-sn-glycero-3-phosphocholine + H2O = prostaglandin E2 + sn-glycerol 3-phosphocholine + H(+)</text>
        <dbReference type="Rhea" id="RHEA:53692"/>
        <dbReference type="ChEBI" id="CHEBI:15377"/>
        <dbReference type="ChEBI" id="CHEBI:15378"/>
        <dbReference type="ChEBI" id="CHEBI:16870"/>
        <dbReference type="ChEBI" id="CHEBI:137585"/>
        <dbReference type="ChEBI" id="CHEBI:606564"/>
    </reaction>
    <physiologicalReaction direction="left-to-right" evidence="50">
        <dbReference type="Rhea" id="RHEA:53693"/>
    </physiologicalReaction>
</comment>
<evidence type="ECO:0000256" key="1">
    <source>
        <dbReference type="ARBA" id="ARBA00001913"/>
    </source>
</evidence>
<dbReference type="PROSITE" id="PS50004">
    <property type="entry name" value="C2"/>
    <property type="match status" value="1"/>
</dbReference>
<dbReference type="CDD" id="cd04036">
    <property type="entry name" value="C2_cPLA2"/>
    <property type="match status" value="1"/>
</dbReference>
<comment type="catalytic activity">
    <reaction evidence="38">
        <text>a 1-O-alkyl-2-acyl-sn-glycero-3-phosphocholine + H2O = a 1-O-alkyl-sn-glycero-3-phosphocholine + a fatty acid + H(+)</text>
        <dbReference type="Rhea" id="RHEA:36231"/>
        <dbReference type="ChEBI" id="CHEBI:15377"/>
        <dbReference type="ChEBI" id="CHEBI:15378"/>
        <dbReference type="ChEBI" id="CHEBI:28868"/>
        <dbReference type="ChEBI" id="CHEBI:30909"/>
        <dbReference type="ChEBI" id="CHEBI:36702"/>
        <dbReference type="EC" id="3.1.1.4"/>
    </reaction>
    <physiologicalReaction direction="left-to-right" evidence="38">
        <dbReference type="Rhea" id="RHEA:36232"/>
    </physiologicalReaction>
</comment>
<keyword evidence="13 54" id="KW-0479">Metal-binding</keyword>
<evidence type="ECO:0000256" key="50">
    <source>
        <dbReference type="ARBA" id="ARBA00049508"/>
    </source>
</evidence>
<evidence type="ECO:0000256" key="40">
    <source>
        <dbReference type="ARBA" id="ARBA00048330"/>
    </source>
</evidence>
<dbReference type="Proteomes" id="UP000664991">
    <property type="component" value="Unassembled WGS sequence"/>
</dbReference>
<keyword evidence="21 53" id="KW-0443">Lipid metabolism</keyword>
<dbReference type="GO" id="GO:0005509">
    <property type="term" value="F:calcium ion binding"/>
    <property type="evidence" value="ECO:0007669"/>
    <property type="project" value="InterPro"/>
</dbReference>
<dbReference type="Gene3D" id="3.40.1090.10">
    <property type="entry name" value="Cytosolic phospholipase A2 catalytic domain"/>
    <property type="match status" value="1"/>
</dbReference>
<keyword evidence="15" id="KW-0319">Glycerol metabolism</keyword>
<evidence type="ECO:0000256" key="9">
    <source>
        <dbReference type="ARBA" id="ARBA00022501"/>
    </source>
</evidence>
<comment type="subcellular location">
    <subcellularLocation>
        <location evidence="5">Cytoplasm</location>
        <location evidence="5">Cytosol</location>
    </subcellularLocation>
    <subcellularLocation>
        <location evidence="4">Membrane</location>
        <topology evidence="4">Peripheral membrane protein</topology>
    </subcellularLocation>
    <subcellularLocation>
        <location evidence="3">Nucleus</location>
    </subcellularLocation>
</comment>
<comment type="pathway">
    <text evidence="33">Lipid metabolism; arachidonate metabolism.</text>
</comment>
<evidence type="ECO:0000256" key="18">
    <source>
        <dbReference type="ARBA" id="ARBA00022963"/>
    </source>
</evidence>
<evidence type="ECO:0000256" key="25">
    <source>
        <dbReference type="ARBA" id="ARBA00023242"/>
    </source>
</evidence>
<keyword evidence="25" id="KW-0539">Nucleus</keyword>
<comment type="catalytic activity">
    <reaction evidence="44">
        <text>2-[(15S)-hydroxy-(5Z,8Z,11Z,13E)-eicosatetraenoyl]-sn-glycero-3-phosphocholine + H2O = (15S)-hydroxy-(5Z,8Z,11Z,13E)-eicosatetraenoate + sn-glycerol 3-phosphocholine + H(+)</text>
        <dbReference type="Rhea" id="RHEA:53700"/>
        <dbReference type="ChEBI" id="CHEBI:15377"/>
        <dbReference type="ChEBI" id="CHEBI:15378"/>
        <dbReference type="ChEBI" id="CHEBI:16870"/>
        <dbReference type="ChEBI" id="CHEBI:57409"/>
        <dbReference type="ChEBI" id="CHEBI:137584"/>
    </reaction>
    <physiologicalReaction direction="left-to-right" evidence="44">
        <dbReference type="Rhea" id="RHEA:53701"/>
    </physiologicalReaction>
</comment>
<sequence length="975" mass="110576">MAEAALDAVRRELREFPAAARELSVPLAVPHLDEPPSPLHFYRDWVCPNRPCIIRNALQHWPALRKWSLPYLRATVGSTEVSVAVTPDGYADAVRGDRFVMPAERRLPLSRVLDVLEGRAQHPGVLYVQKQCSNLPTELPQLLPDVEPHVPWASEALGKMPDAVNFWLGEAAAVTSLHKDHYENLYCVVSGEKHFLLHPPSDRPFIPYELYTQATYQLTEEGSFKMVDEEAMEKVPWIPLDPLAPDLARYPSYCQAQALRCTVRAGEILYLPALWFHHVQQSHGCIAVNFWYDMEYDLKYSYFQLLDSLTKAKVPGTCLLTIRVLQAHGLPSKDLVTSSDCYVTLWLPTASSHQLQTRTVKNCRNPVWNQSFHFRIHSQIKNIVHLRVFDQDLLTTDDPVLSVLFDVGTLRAGETRRKSFSLSPQGEERLEVEFRLQNLSRELAVRLGCGPCAEEQAFLSRRKQVVAKALQQALQLDGDLREEEIPVVAVMATGGGIRAMTSLYGQLAGLKALGLLDCVSYITGASGSTWALANLYEDPEWSQKDLAGPIESLKTQVTKSKLGVLAPRQLLRYQQELAERARLGHPTCFTNLWALVNEALLHDEPHDYKLSDQREALSRGQNPLPIYCALNTKEQNLTTFEFGEWCEFSPYEVGFPKYGAFIPPELFGSEFFMGRLTKQLPESRICFLEGIWSNLYAANLQDSLYWSSEPSQFWDRWAQARASLDKEQVPLLKIEEPPTVAGSIAEVFTDLLTRRPLAQATHNFLRGFSFHKDYFQHPHFSAWKATKLDGLPNELTPAEPYLCLLDVGYLVNTSCPPLLPPTRDVDLILSLDYNLHGAFQQLQLLGRFCQEQGIPFPPISPSPEEQCQPQECHLFSDPARPDIPAVLHFPLVNASFRDHSAPGVRRTAEEQAAGEVNLSESDSPYHYSKVTYSLEDVDKLLRLTQYNICNNQERLLEALREAMQRRRQRTQRRPE</sequence>
<evidence type="ECO:0000256" key="22">
    <source>
        <dbReference type="ARBA" id="ARBA00023136"/>
    </source>
</evidence>
<comment type="pathway">
    <text evidence="7">Lipid metabolism; leukotriene B4 biosynthesis.</text>
</comment>
<dbReference type="SUPFAM" id="SSF49562">
    <property type="entry name" value="C2 domain (Calcium/lipid-binding domain, CaLB)"/>
    <property type="match status" value="1"/>
</dbReference>
<dbReference type="SMART" id="SM00558">
    <property type="entry name" value="JmjC"/>
    <property type="match status" value="1"/>
</dbReference>
<dbReference type="PROSITE" id="PS51184">
    <property type="entry name" value="JMJC"/>
    <property type="match status" value="1"/>
</dbReference>
<evidence type="ECO:0000256" key="24">
    <source>
        <dbReference type="ARBA" id="ARBA00023160"/>
    </source>
</evidence>
<comment type="catalytic activity">
    <reaction evidence="45">
        <text>1,2-di-(5Z,8Z,11Z,14Z-eicosatetraenoyl)-sn-glycero-3-phosphocholine + H2O = 1-(5Z,8Z,11Z,14Z-eicosatetraenoyl)-sn-glycero-3-phosphocholine + (5Z,8Z,11Z,14Z)-eicosatetraenoate + H(+)</text>
        <dbReference type="Rhea" id="RHEA:41075"/>
        <dbReference type="ChEBI" id="CHEBI:15377"/>
        <dbReference type="ChEBI" id="CHEBI:15378"/>
        <dbReference type="ChEBI" id="CHEBI:32395"/>
        <dbReference type="ChEBI" id="CHEBI:60657"/>
        <dbReference type="ChEBI" id="CHEBI:74344"/>
    </reaction>
    <physiologicalReaction direction="left-to-right" evidence="45">
        <dbReference type="Rhea" id="RHEA:41076"/>
    </physiologicalReaction>
</comment>
<accession>A0A836A2P1</accession>
<evidence type="ECO:0000256" key="32">
    <source>
        <dbReference type="ARBA" id="ARBA00036898"/>
    </source>
</evidence>
<dbReference type="GO" id="GO:0004622">
    <property type="term" value="F:phosphatidylcholine lysophospholipase activity"/>
    <property type="evidence" value="ECO:0007669"/>
    <property type="project" value="UniProtKB-EC"/>
</dbReference>
<evidence type="ECO:0000256" key="46">
    <source>
        <dbReference type="ARBA" id="ARBA00048903"/>
    </source>
</evidence>
<evidence type="ECO:0000256" key="48">
    <source>
        <dbReference type="ARBA" id="ARBA00049468"/>
    </source>
</evidence>
<dbReference type="AlphaFoldDB" id="A0A836A2P1"/>
<comment type="catalytic activity">
    <reaction evidence="43">
        <text>a 1-acyl-sn-glycero-3-phosphocholine + H2O = sn-glycerol 3-phosphocholine + a fatty acid + H(+)</text>
        <dbReference type="Rhea" id="RHEA:15177"/>
        <dbReference type="ChEBI" id="CHEBI:15377"/>
        <dbReference type="ChEBI" id="CHEBI:15378"/>
        <dbReference type="ChEBI" id="CHEBI:16870"/>
        <dbReference type="ChEBI" id="CHEBI:28868"/>
        <dbReference type="ChEBI" id="CHEBI:58168"/>
        <dbReference type="EC" id="3.1.1.5"/>
    </reaction>
    <physiologicalReaction direction="left-to-right" evidence="43">
        <dbReference type="Rhea" id="RHEA:15178"/>
    </physiologicalReaction>
</comment>
<comment type="subunit">
    <text evidence="52">Homodimer; disulfide-linked. Interacts with DRG1 and DRG2.</text>
</comment>
<dbReference type="InterPro" id="IPR016035">
    <property type="entry name" value="Acyl_Trfase/lysoPLipase"/>
</dbReference>
<comment type="catalytic activity">
    <reaction evidence="41">
        <text>1-hexadecanoyl-2-(5Z,8Z,11Z,14Z-eicosatetraenoyl)-sn-glycero-3-phosphocholine + H2O = 1-hexadecanoyl-sn-glycero-3-phosphocholine + (5Z,8Z,11Z,14Z)-eicosatetraenoate + H(+)</text>
        <dbReference type="Rhea" id="RHEA:40427"/>
        <dbReference type="ChEBI" id="CHEBI:15377"/>
        <dbReference type="ChEBI" id="CHEBI:15378"/>
        <dbReference type="ChEBI" id="CHEBI:32395"/>
        <dbReference type="ChEBI" id="CHEBI:72998"/>
        <dbReference type="ChEBI" id="CHEBI:73003"/>
    </reaction>
    <physiologicalReaction direction="left-to-right" evidence="41">
        <dbReference type="Rhea" id="RHEA:40428"/>
    </physiologicalReaction>
</comment>
<comment type="pathway">
    <text evidence="29">Phospholipid metabolism.</text>
</comment>
<dbReference type="FunFam" id="2.60.40.150:FF:000030">
    <property type="entry name" value="Phospholipase A2"/>
    <property type="match status" value="1"/>
</dbReference>
<evidence type="ECO:0000256" key="6">
    <source>
        <dbReference type="ARBA" id="ARBA00004702"/>
    </source>
</evidence>
<evidence type="ECO:0000256" key="49">
    <source>
        <dbReference type="ARBA" id="ARBA00049471"/>
    </source>
</evidence>
<keyword evidence="22" id="KW-0472">Membrane</keyword>
<evidence type="ECO:0000256" key="42">
    <source>
        <dbReference type="ARBA" id="ARBA00048446"/>
    </source>
</evidence>
<evidence type="ECO:0000256" key="53">
    <source>
        <dbReference type="PROSITE-ProRule" id="PRU00555"/>
    </source>
</evidence>
<evidence type="ECO:0000256" key="36">
    <source>
        <dbReference type="ARBA" id="ARBA00047381"/>
    </source>
</evidence>
<comment type="catalytic activity">
    <reaction evidence="48">
        <text>1-octadecanoyl-2-(5Z,8Z,11Z,14Z-eicosatetraenoyl)-sn-glycero-3-phosphocholine + H2O = 1-octadecanoyl-sn-glycero-3-phosphocholine + (5Z,8Z,11Z,14Z)-eicosatetraenoate + H(+)</text>
        <dbReference type="Rhea" id="RHEA:40519"/>
        <dbReference type="ChEBI" id="CHEBI:15377"/>
        <dbReference type="ChEBI" id="CHEBI:15378"/>
        <dbReference type="ChEBI" id="CHEBI:32395"/>
        <dbReference type="ChEBI" id="CHEBI:73858"/>
        <dbReference type="ChEBI" id="CHEBI:74965"/>
    </reaction>
    <physiologicalReaction direction="left-to-right" evidence="48">
        <dbReference type="Rhea" id="RHEA:40520"/>
    </physiologicalReaction>
</comment>
<keyword evidence="10" id="KW-0444">Lipid biosynthesis</keyword>
<dbReference type="PANTHER" id="PTHR10728:SF32">
    <property type="entry name" value="CYTOSOLIC PHOSPHOLIPASE A2 BETA"/>
    <property type="match status" value="1"/>
</dbReference>
<comment type="pathway">
    <text evidence="6">Lipid metabolism; prostaglandin biosynthesis.</text>
</comment>
<evidence type="ECO:0000256" key="30">
    <source>
        <dbReference type="ARBA" id="ARBA00035999"/>
    </source>
</evidence>
<evidence type="ECO:0000256" key="21">
    <source>
        <dbReference type="ARBA" id="ARBA00023098"/>
    </source>
</evidence>
<evidence type="ECO:0000256" key="41">
    <source>
        <dbReference type="ARBA" id="ARBA00048373"/>
    </source>
</evidence>
<evidence type="ECO:0000256" key="34">
    <source>
        <dbReference type="ARBA" id="ARBA00037925"/>
    </source>
</evidence>
<comment type="catalytic activity">
    <reaction evidence="37">
        <text>1-(5Z,8Z,11Z,14Z-eicosatetraenoyl)-2-hexadecanoyl-sn-glycero-3-phosphocholine + H2O = 1-(5Z,8Z,11Z,14Z-eicosatetraenoyl)-sn-glycero-3-phosphocholine + hexadecanoate + H(+)</text>
        <dbReference type="Rhea" id="RHEA:41071"/>
        <dbReference type="ChEBI" id="CHEBI:7896"/>
        <dbReference type="ChEBI" id="CHEBI:15377"/>
        <dbReference type="ChEBI" id="CHEBI:15378"/>
        <dbReference type="ChEBI" id="CHEBI:74344"/>
        <dbReference type="ChEBI" id="CHEBI:77694"/>
    </reaction>
    <physiologicalReaction direction="left-to-right" evidence="37">
        <dbReference type="Rhea" id="RHEA:41072"/>
    </physiologicalReaction>
</comment>
<evidence type="ECO:0000256" key="44">
    <source>
        <dbReference type="ARBA" id="ARBA00048533"/>
    </source>
</evidence>
<evidence type="ECO:0000256" key="16">
    <source>
        <dbReference type="ARBA" id="ARBA00022801"/>
    </source>
</evidence>
<dbReference type="GO" id="GO:0047498">
    <property type="term" value="F:calcium-dependent phospholipase A2 activity"/>
    <property type="evidence" value="ECO:0007669"/>
    <property type="project" value="TreeGrafter"/>
</dbReference>
<evidence type="ECO:0000256" key="3">
    <source>
        <dbReference type="ARBA" id="ARBA00004123"/>
    </source>
</evidence>
<evidence type="ECO:0000256" key="11">
    <source>
        <dbReference type="ARBA" id="ARBA00022585"/>
    </source>
</evidence>
<evidence type="ECO:0000256" key="29">
    <source>
        <dbReference type="ARBA" id="ARBA00025707"/>
    </source>
</evidence>
<evidence type="ECO:0000256" key="20">
    <source>
        <dbReference type="ARBA" id="ARBA00023004"/>
    </source>
</evidence>
<evidence type="ECO:0000256" key="17">
    <source>
        <dbReference type="ARBA" id="ARBA00022837"/>
    </source>
</evidence>
<dbReference type="InterPro" id="IPR041847">
    <property type="entry name" value="C2_cPLA2"/>
</dbReference>
<name>A0A836A2P1_SHEEP</name>
<evidence type="ECO:0000256" key="38">
    <source>
        <dbReference type="ARBA" id="ARBA00048049"/>
    </source>
</evidence>
<evidence type="ECO:0000256" key="13">
    <source>
        <dbReference type="ARBA" id="ARBA00022723"/>
    </source>
</evidence>
<dbReference type="EMBL" id="JAEMGP010000007">
    <property type="protein sequence ID" value="KAG5206555.1"/>
    <property type="molecule type" value="Genomic_DNA"/>
</dbReference>
<comment type="catalytic activity">
    <reaction evidence="47">
        <text>1,2-di-(9Z-octadecenoyl)-sn-glycero-3-phospho-(1'-sn-glycerol) + H2O = 1-(9Z-octadecenoyl)-sn-glycero-3-phospho-(1'-sn-glycerol) + (9Z)-octadecenoate + H(+)</text>
        <dbReference type="Rhea" id="RHEA:41123"/>
        <dbReference type="ChEBI" id="CHEBI:15377"/>
        <dbReference type="ChEBI" id="CHEBI:15378"/>
        <dbReference type="ChEBI" id="CHEBI:30823"/>
        <dbReference type="ChEBI" id="CHEBI:72828"/>
        <dbReference type="ChEBI" id="CHEBI:75163"/>
    </reaction>
    <physiologicalReaction direction="left-to-right" evidence="47">
        <dbReference type="Rhea" id="RHEA:41124"/>
    </physiologicalReaction>
</comment>
<dbReference type="FunFam" id="2.60.120.10:FF:000059">
    <property type="entry name" value="jmjC domain-containing protein 7"/>
    <property type="match status" value="1"/>
</dbReference>
<keyword evidence="19" id="KW-0560">Oxidoreductase</keyword>
<comment type="pathway">
    <text evidence="34">Membrane lipid metabolism; glycerophospholipid metabolism.</text>
</comment>
<keyword evidence="12" id="KW-0595">Phospholipid degradation</keyword>
<dbReference type="Pfam" id="PF13621">
    <property type="entry name" value="Cupin_8"/>
    <property type="match status" value="1"/>
</dbReference>
<comment type="caution">
    <text evidence="58">The sequence shown here is derived from an EMBL/GenBank/DDBJ whole genome shotgun (WGS) entry which is preliminary data.</text>
</comment>
<evidence type="ECO:0000259" key="56">
    <source>
        <dbReference type="PROSITE" id="PS51184"/>
    </source>
</evidence>
<evidence type="ECO:0000256" key="8">
    <source>
        <dbReference type="ARBA" id="ARBA00022490"/>
    </source>
</evidence>
<dbReference type="InterPro" id="IPR014710">
    <property type="entry name" value="RmlC-like_jellyroll"/>
</dbReference>
<keyword evidence="8 54" id="KW-0963">Cytoplasm</keyword>
<dbReference type="InterPro" id="IPR035892">
    <property type="entry name" value="C2_domain_sf"/>
</dbReference>
<comment type="catalytic activity">
    <reaction evidence="31">
        <text>1-octadecanoyl-2-(9Z,12Z,15Z-octadecatrienoyl)-sn-glycero-3-phosphocholine + H2O = (9Z,12Z,15Z)-octadecatrienoate + 1-octadecanoyl-sn-glycero-3-phosphocholine + H(+)</text>
        <dbReference type="Rhea" id="RHEA:41307"/>
        <dbReference type="ChEBI" id="CHEBI:15377"/>
        <dbReference type="ChEBI" id="CHEBI:15378"/>
        <dbReference type="ChEBI" id="CHEBI:32387"/>
        <dbReference type="ChEBI" id="CHEBI:73858"/>
        <dbReference type="ChEBI" id="CHEBI:78022"/>
    </reaction>
    <physiologicalReaction direction="left-to-right" evidence="31">
        <dbReference type="Rhea" id="RHEA:41308"/>
    </physiologicalReaction>
</comment>
<evidence type="ECO:0000259" key="55">
    <source>
        <dbReference type="PROSITE" id="PS50004"/>
    </source>
</evidence>
<evidence type="ECO:0000256" key="27">
    <source>
        <dbReference type="ARBA" id="ARBA00023408"/>
    </source>
</evidence>
<evidence type="ECO:0000256" key="43">
    <source>
        <dbReference type="ARBA" id="ARBA00048454"/>
    </source>
</evidence>
<evidence type="ECO:0000256" key="52">
    <source>
        <dbReference type="ARBA" id="ARBA00061908"/>
    </source>
</evidence>
<evidence type="ECO:0000256" key="2">
    <source>
        <dbReference type="ARBA" id="ARBA00001954"/>
    </source>
</evidence>
<comment type="function">
    <text evidence="51">Bifunctional enzyme that acts both as an endopeptidase and 2-oxoglutarate-dependent monooxygenase. Endopeptidase that cleaves histones N-terminal tails at the carboxyl side of methylated arginine or lysine residues, to generate 'tailless nucleosomes', which may trigger transcription elongation. Preferentially recognizes and cleaves monomethylated and dimethylated arginine residues of histones H2, H3 and H4. After initial cleavage, continues to digest histones tails via its aminopeptidase activity. Additionally, may play a role in protein biosynthesis by modifying the translation machinery. Acts as a Fe(2+) and 2-oxoglutarate-dependent monooxygenase, catalyzing (S)-stereospecific hydroxylation at C-3 of 'Lys-22' of DRG1 and 'Lys-21' of DRG2 translation factors (TRAFAC), promoting their interaction with ribonucleic acids (RNA).</text>
</comment>
<keyword evidence="14" id="KW-0434">Leukotriene biosynthesis</keyword>
<evidence type="ECO:0000256" key="54">
    <source>
        <dbReference type="RuleBase" id="RU362102"/>
    </source>
</evidence>
<keyword evidence="9" id="KW-0644">Prostaglandin metabolism</keyword>
<dbReference type="GO" id="GO:0006071">
    <property type="term" value="P:glycerol metabolic process"/>
    <property type="evidence" value="ECO:0007669"/>
    <property type="project" value="UniProtKB-KW"/>
</dbReference>
<evidence type="ECO:0000256" key="47">
    <source>
        <dbReference type="ARBA" id="ARBA00049162"/>
    </source>
</evidence>
<comment type="catalytic activity">
    <reaction evidence="39">
        <text>2-[(11R)-hydroxy-(5Z,8Z,12E,14Z)-eicosatetraenoyl]-sn-glycero-3-phosphocholine + H2O = (11R)-hydroxy-(5Z,8Z,12E,14Z)-eicosatetraenoate + sn-glycerol 3-phosphocholine + H(+)</text>
        <dbReference type="Rhea" id="RHEA:53688"/>
        <dbReference type="ChEBI" id="CHEBI:15377"/>
        <dbReference type="ChEBI" id="CHEBI:15378"/>
        <dbReference type="ChEBI" id="CHEBI:16870"/>
        <dbReference type="ChEBI" id="CHEBI:78836"/>
        <dbReference type="ChEBI" id="CHEBI:137582"/>
    </reaction>
    <physiologicalReaction direction="left-to-right" evidence="39">
        <dbReference type="Rhea" id="RHEA:53689"/>
    </physiologicalReaction>
</comment>
<evidence type="ECO:0000256" key="15">
    <source>
        <dbReference type="ARBA" id="ARBA00022798"/>
    </source>
</evidence>
<evidence type="ECO:0000313" key="59">
    <source>
        <dbReference type="Proteomes" id="UP000664991"/>
    </source>
</evidence>
<dbReference type="FunFam" id="3.40.1090.10:FF:000002">
    <property type="entry name" value="Phospholipase A2"/>
    <property type="match status" value="1"/>
</dbReference>
<dbReference type="GO" id="GO:0005634">
    <property type="term" value="C:nucleus"/>
    <property type="evidence" value="ECO:0007669"/>
    <property type="project" value="UniProtKB-SubCell"/>
</dbReference>
<evidence type="ECO:0000256" key="28">
    <source>
        <dbReference type="ARBA" id="ARBA00023422"/>
    </source>
</evidence>
<keyword evidence="11" id="KW-0643">Prostaglandin biosynthesis</keyword>
<reference evidence="58 59" key="1">
    <citation type="submission" date="2020-12" db="EMBL/GenBank/DDBJ databases">
        <title>De novo assembly of Tibetan sheep genome.</title>
        <authorList>
            <person name="Li X."/>
        </authorList>
    </citation>
    <scope>NUCLEOTIDE SEQUENCE [LARGE SCALE GENOMIC DNA]</scope>
    <source>
        <tissue evidence="58">Heart</tissue>
    </source>
</reference>
<evidence type="ECO:0000256" key="5">
    <source>
        <dbReference type="ARBA" id="ARBA00004514"/>
    </source>
</evidence>
<dbReference type="InterPro" id="IPR041667">
    <property type="entry name" value="Cupin_8"/>
</dbReference>
<evidence type="ECO:0000256" key="4">
    <source>
        <dbReference type="ARBA" id="ARBA00004170"/>
    </source>
</evidence>
<dbReference type="PANTHER" id="PTHR10728">
    <property type="entry name" value="CYTOSOLIC PHOSPHOLIPASE A2"/>
    <property type="match status" value="1"/>
</dbReference>